<comment type="subcellular location">
    <subcellularLocation>
        <location evidence="2">Chromosome</location>
    </subcellularLocation>
    <subcellularLocation>
        <location evidence="1">Nucleus</location>
    </subcellularLocation>
</comment>
<evidence type="ECO:0000259" key="19">
    <source>
        <dbReference type="PROSITE" id="PS50812"/>
    </source>
</evidence>
<dbReference type="GO" id="GO:0140938">
    <property type="term" value="F:histone H3 methyltransferase activity"/>
    <property type="evidence" value="ECO:0007669"/>
    <property type="project" value="UniProtKB-ARBA"/>
</dbReference>
<dbReference type="InterPro" id="IPR055197">
    <property type="entry name" value="PHDvar_NSD"/>
</dbReference>
<dbReference type="InterPro" id="IPR011011">
    <property type="entry name" value="Znf_FYVE_PHD"/>
</dbReference>
<dbReference type="PROSITE" id="PS50016">
    <property type="entry name" value="ZF_PHD_2"/>
    <property type="match status" value="1"/>
</dbReference>
<dbReference type="EMBL" id="CABPRJ010000986">
    <property type="protein sequence ID" value="VVC34203.1"/>
    <property type="molecule type" value="Genomic_DNA"/>
</dbReference>
<feature type="domain" description="RING-type" evidence="17">
    <location>
        <begin position="397"/>
        <end position="447"/>
    </location>
</feature>
<dbReference type="Pfam" id="PF22908">
    <property type="entry name" value="PHD_NSD"/>
    <property type="match status" value="1"/>
</dbReference>
<dbReference type="InterPro" id="IPR013083">
    <property type="entry name" value="Znf_RING/FYVE/PHD"/>
</dbReference>
<dbReference type="PROSITE" id="PS50089">
    <property type="entry name" value="ZF_RING_2"/>
    <property type="match status" value="1"/>
</dbReference>
<dbReference type="SMART" id="SM00570">
    <property type="entry name" value="AWS"/>
    <property type="match status" value="1"/>
</dbReference>
<dbReference type="PROSITE" id="PS50812">
    <property type="entry name" value="PWWP"/>
    <property type="match status" value="2"/>
</dbReference>
<dbReference type="SMART" id="SM00249">
    <property type="entry name" value="PHD"/>
    <property type="match status" value="4"/>
</dbReference>
<dbReference type="CDD" id="cd05838">
    <property type="entry name" value="PWWP_NSD_rpt2"/>
    <property type="match status" value="1"/>
</dbReference>
<evidence type="ECO:0000256" key="1">
    <source>
        <dbReference type="ARBA" id="ARBA00004123"/>
    </source>
</evidence>
<dbReference type="Gene3D" id="2.30.30.140">
    <property type="match status" value="2"/>
</dbReference>
<evidence type="ECO:0000256" key="11">
    <source>
        <dbReference type="ARBA" id="ARBA00022833"/>
    </source>
</evidence>
<dbReference type="SMART" id="SM00184">
    <property type="entry name" value="RING"/>
    <property type="match status" value="3"/>
</dbReference>
<dbReference type="SMART" id="SM00293">
    <property type="entry name" value="PWWP"/>
    <property type="match status" value="2"/>
</dbReference>
<evidence type="ECO:0000259" key="17">
    <source>
        <dbReference type="PROSITE" id="PS50089"/>
    </source>
</evidence>
<evidence type="ECO:0000259" key="18">
    <source>
        <dbReference type="PROSITE" id="PS50280"/>
    </source>
</evidence>
<name>A0A5E4MXN7_9HEMI</name>
<feature type="compositionally biased region" description="Polar residues" evidence="15">
    <location>
        <begin position="230"/>
        <end position="240"/>
    </location>
</feature>
<keyword evidence="9" id="KW-0677">Repeat</keyword>
<feature type="compositionally biased region" description="Polar residues" evidence="15">
    <location>
        <begin position="203"/>
        <end position="221"/>
    </location>
</feature>
<dbReference type="SUPFAM" id="SSF63748">
    <property type="entry name" value="Tudor/PWWP/MBT"/>
    <property type="match status" value="2"/>
</dbReference>
<dbReference type="PROSITE" id="PS51215">
    <property type="entry name" value="AWS"/>
    <property type="match status" value="1"/>
</dbReference>
<dbReference type="Pfam" id="PF00856">
    <property type="entry name" value="SET"/>
    <property type="match status" value="1"/>
</dbReference>
<evidence type="ECO:0000256" key="6">
    <source>
        <dbReference type="ARBA" id="ARBA00022679"/>
    </source>
</evidence>
<keyword evidence="6" id="KW-0808">Transferase</keyword>
<dbReference type="GO" id="GO:0005634">
    <property type="term" value="C:nucleus"/>
    <property type="evidence" value="ECO:0007669"/>
    <property type="project" value="UniProtKB-SubCell"/>
</dbReference>
<dbReference type="CDD" id="cd15565">
    <property type="entry name" value="PHD2_NSD"/>
    <property type="match status" value="1"/>
</dbReference>
<dbReference type="PROSITE" id="PS01359">
    <property type="entry name" value="ZF_PHD_1"/>
    <property type="match status" value="1"/>
</dbReference>
<keyword evidence="5" id="KW-0489">Methyltransferase</keyword>
<dbReference type="CDD" id="cd20144">
    <property type="entry name" value="PWWP_NSD_rpt1"/>
    <property type="match status" value="1"/>
</dbReference>
<evidence type="ECO:0000256" key="10">
    <source>
        <dbReference type="ARBA" id="ARBA00022771"/>
    </source>
</evidence>
<keyword evidence="12" id="KW-0156">Chromatin regulator</keyword>
<feature type="domain" description="PWWP" evidence="19">
    <location>
        <begin position="22"/>
        <end position="74"/>
    </location>
</feature>
<dbReference type="Gene3D" id="2.170.270.10">
    <property type="entry name" value="SET domain"/>
    <property type="match status" value="1"/>
</dbReference>
<evidence type="ECO:0000256" key="9">
    <source>
        <dbReference type="ARBA" id="ARBA00022737"/>
    </source>
</evidence>
<evidence type="ECO:0000256" key="5">
    <source>
        <dbReference type="ARBA" id="ARBA00022603"/>
    </source>
</evidence>
<dbReference type="Proteomes" id="UP000325440">
    <property type="component" value="Unassembled WGS sequence"/>
</dbReference>
<dbReference type="Pfam" id="PF23004">
    <property type="entry name" value="PHDvar_NSD"/>
    <property type="match status" value="1"/>
</dbReference>
<dbReference type="SMART" id="SM00317">
    <property type="entry name" value="SET"/>
    <property type="match status" value="1"/>
</dbReference>
<keyword evidence="13" id="KW-0539">Nucleus</keyword>
<evidence type="ECO:0000259" key="21">
    <source>
        <dbReference type="PROSITE" id="PS51215"/>
    </source>
</evidence>
<keyword evidence="11" id="KW-0862">Zinc</keyword>
<sequence length="900" mass="104040">MAFNNALNNSKRIKEQKKVFRIGDVLWAKISGYPTWPCIVCPDPYTKDFIKEKKNNNVSLHVRFLNDQGKRSWVKNTVLFQGKKALFSAYPKYKFNFQKKKKLFMMWKLAITEAKELLKFNEERRLKQFYTKYSIPDDSESNTSMSHSRKQPIPDQASFSSKRFKKTENKSLDGCVNNTPMTSTSTDPLLYSEIEHESREKSQPTSDRNSENIQQPNAQSSKKVKREKSQQTSDRNSEIIQQPIAESSKKVKRKKLPPCPDNYEENDTEEDRQSDLTRKTQILKKTKSFLSRCKSFRKSLLKEAQYHACVVCTDANNTVKCEGSCNLHFHRHCFAINRQKIKSTTKFKKGSGKRNKRRSSTVKQNMDNLNENLVHEQLVQNDFNNKCSQCTDGKSVCFVCESPIDKKEELVSCKFKNCSNFFHTNCLEEWPQSLWIQDNRVMCPHHNCHFCISDNPLKGRKTHVLTGKLLKCIKCPTSYHRSEYCLTAGSKVLSYFDIICNKHIDTKNTIRHYNTRWCLICAKSGGPLVRCELCPNSFHFECSNDDPSQFENGGFICDECKSGRFPVYGEIVWTKLGTYRWWPAQIMFPEEVPDTVNAKEHSVGEFVVQFFGTLDYCWMNRGQVYLFDEGDQAPTVKNKKKDIDQLFHDAVIEAIEAHKIYISNKNKRDALIANKSSLKPIHYVKIKFNCPFGKLKYKNLKTCKKDAICKCDPNEEDPCSLDSSCINRQMLFECDPKTCPAGQKCKNQDFEKQLGPQLATFLTENKGWGVKTLENIKHGSFIIEYVGDLLNNEEFKKRMNEMQRNHEQNFYFLSLDNSVIIDAGPKGNLSRFMNHSCDPNCEAVKWVVDGESRIGLFALRDIAAGTELVFNYQSRKAKCRDVNKKPCHCGAKNCCEFLEF</sequence>
<feature type="region of interest" description="Disordered" evidence="15">
    <location>
        <begin position="194"/>
        <end position="278"/>
    </location>
</feature>
<dbReference type="GO" id="GO:0032259">
    <property type="term" value="P:methylation"/>
    <property type="evidence" value="ECO:0007669"/>
    <property type="project" value="UniProtKB-KW"/>
</dbReference>
<dbReference type="SUPFAM" id="SSF57903">
    <property type="entry name" value="FYVE/PHD zinc finger"/>
    <property type="match status" value="1"/>
</dbReference>
<keyword evidence="8" id="KW-0479">Metal-binding</keyword>
<keyword evidence="4" id="KW-0597">Phosphoprotein</keyword>
<keyword evidence="23" id="KW-1185">Reference proteome</keyword>
<dbReference type="GO" id="GO:0016279">
    <property type="term" value="F:protein-lysine N-methyltransferase activity"/>
    <property type="evidence" value="ECO:0007669"/>
    <property type="project" value="UniProtKB-ARBA"/>
</dbReference>
<dbReference type="AlphaFoldDB" id="A0A5E4MXN7"/>
<dbReference type="PROSITE" id="PS50280">
    <property type="entry name" value="SET"/>
    <property type="match status" value="1"/>
</dbReference>
<evidence type="ECO:0000256" key="3">
    <source>
        <dbReference type="ARBA" id="ARBA00022454"/>
    </source>
</evidence>
<dbReference type="InterPro" id="IPR001965">
    <property type="entry name" value="Znf_PHD"/>
</dbReference>
<organism evidence="22 23">
    <name type="scientific">Cinara cedri</name>
    <dbReference type="NCBI Taxonomy" id="506608"/>
    <lineage>
        <taxon>Eukaryota</taxon>
        <taxon>Metazoa</taxon>
        <taxon>Ecdysozoa</taxon>
        <taxon>Arthropoda</taxon>
        <taxon>Hexapoda</taxon>
        <taxon>Insecta</taxon>
        <taxon>Pterygota</taxon>
        <taxon>Neoptera</taxon>
        <taxon>Paraneoptera</taxon>
        <taxon>Hemiptera</taxon>
        <taxon>Sternorrhyncha</taxon>
        <taxon>Aphidomorpha</taxon>
        <taxon>Aphidoidea</taxon>
        <taxon>Aphididae</taxon>
        <taxon>Lachninae</taxon>
        <taxon>Cinara</taxon>
    </lineage>
</organism>
<feature type="region of interest" description="Disordered" evidence="15">
    <location>
        <begin position="137"/>
        <end position="164"/>
    </location>
</feature>
<accession>A0A5E4MXN7</accession>
<dbReference type="OrthoDB" id="422362at2759"/>
<dbReference type="Pfam" id="PF00855">
    <property type="entry name" value="PWWP"/>
    <property type="match status" value="2"/>
</dbReference>
<dbReference type="InterPro" id="IPR050777">
    <property type="entry name" value="SET2_Histone-Lys_MeTrsfase"/>
</dbReference>
<dbReference type="InterPro" id="IPR019787">
    <property type="entry name" value="Znf_PHD-finger"/>
</dbReference>
<feature type="domain" description="PWWP" evidence="19">
    <location>
        <begin position="568"/>
        <end position="630"/>
    </location>
</feature>
<evidence type="ECO:0000256" key="14">
    <source>
        <dbReference type="PROSITE-ProRule" id="PRU00175"/>
    </source>
</evidence>
<proteinExistence type="predicted"/>
<feature type="domain" description="Post-SET" evidence="20">
    <location>
        <begin position="883"/>
        <end position="899"/>
    </location>
</feature>
<feature type="domain" description="AWS" evidence="21">
    <location>
        <begin position="704"/>
        <end position="754"/>
    </location>
</feature>
<dbReference type="SUPFAM" id="SSF82199">
    <property type="entry name" value="SET domain"/>
    <property type="match status" value="1"/>
</dbReference>
<dbReference type="InterPro" id="IPR019786">
    <property type="entry name" value="Zinc_finger_PHD-type_CS"/>
</dbReference>
<evidence type="ECO:0000313" key="22">
    <source>
        <dbReference type="EMBL" id="VVC34203.1"/>
    </source>
</evidence>
<keyword evidence="7" id="KW-0949">S-adenosyl-L-methionine</keyword>
<dbReference type="Gene3D" id="3.30.40.10">
    <property type="entry name" value="Zinc/RING finger domain, C3HC4 (zinc finger)"/>
    <property type="match status" value="2"/>
</dbReference>
<evidence type="ECO:0000256" key="12">
    <source>
        <dbReference type="ARBA" id="ARBA00022853"/>
    </source>
</evidence>
<dbReference type="InterPro" id="IPR046341">
    <property type="entry name" value="SET_dom_sf"/>
</dbReference>
<evidence type="ECO:0000256" key="15">
    <source>
        <dbReference type="SAM" id="MobiDB-lite"/>
    </source>
</evidence>
<feature type="domain" description="PHD-type" evidence="16">
    <location>
        <begin position="515"/>
        <end position="563"/>
    </location>
</feature>
<evidence type="ECO:0000256" key="8">
    <source>
        <dbReference type="ARBA" id="ARBA00022723"/>
    </source>
</evidence>
<keyword evidence="3" id="KW-0158">Chromosome</keyword>
<reference evidence="22 23" key="1">
    <citation type="submission" date="2019-08" db="EMBL/GenBank/DDBJ databases">
        <authorList>
            <person name="Alioto T."/>
            <person name="Alioto T."/>
            <person name="Gomez Garrido J."/>
        </authorList>
    </citation>
    <scope>NUCLEOTIDE SEQUENCE [LARGE SCALE GENOMIC DNA]</scope>
</reference>
<evidence type="ECO:0000256" key="2">
    <source>
        <dbReference type="ARBA" id="ARBA00004286"/>
    </source>
</evidence>
<evidence type="ECO:0000313" key="23">
    <source>
        <dbReference type="Proteomes" id="UP000325440"/>
    </source>
</evidence>
<dbReference type="GO" id="GO:0005694">
    <property type="term" value="C:chromosome"/>
    <property type="evidence" value="ECO:0007669"/>
    <property type="project" value="UniProtKB-SubCell"/>
</dbReference>
<gene>
    <name evidence="22" type="ORF">CINCED_3A025284</name>
</gene>
<dbReference type="PROSITE" id="PS50868">
    <property type="entry name" value="POST_SET"/>
    <property type="match status" value="1"/>
</dbReference>
<evidence type="ECO:0000256" key="13">
    <source>
        <dbReference type="ARBA" id="ARBA00023242"/>
    </source>
</evidence>
<dbReference type="InterPro" id="IPR000313">
    <property type="entry name" value="PWWP_dom"/>
</dbReference>
<dbReference type="InterPro" id="IPR003616">
    <property type="entry name" value="Post-SET_dom"/>
</dbReference>
<evidence type="ECO:0000256" key="7">
    <source>
        <dbReference type="ARBA" id="ARBA00022691"/>
    </source>
</evidence>
<dbReference type="PANTHER" id="PTHR22884">
    <property type="entry name" value="SET DOMAIN PROTEINS"/>
    <property type="match status" value="1"/>
</dbReference>
<evidence type="ECO:0000259" key="20">
    <source>
        <dbReference type="PROSITE" id="PS50868"/>
    </source>
</evidence>
<dbReference type="InterPro" id="IPR001214">
    <property type="entry name" value="SET_dom"/>
</dbReference>
<keyword evidence="10 14" id="KW-0863">Zinc-finger</keyword>
<dbReference type="GO" id="GO:0008270">
    <property type="term" value="F:zinc ion binding"/>
    <property type="evidence" value="ECO:0007669"/>
    <property type="project" value="UniProtKB-KW"/>
</dbReference>
<evidence type="ECO:0000256" key="4">
    <source>
        <dbReference type="ARBA" id="ARBA00022553"/>
    </source>
</evidence>
<evidence type="ECO:0000259" key="16">
    <source>
        <dbReference type="PROSITE" id="PS50016"/>
    </source>
</evidence>
<dbReference type="InterPro" id="IPR055198">
    <property type="entry name" value="NSD_PHD"/>
</dbReference>
<feature type="domain" description="SET" evidence="18">
    <location>
        <begin position="756"/>
        <end position="873"/>
    </location>
</feature>
<dbReference type="Pfam" id="PF17907">
    <property type="entry name" value="AWS"/>
    <property type="match status" value="1"/>
</dbReference>
<protein>
    <submittedName>
        <fullName evidence="22">Zinc finger, PHD-type,Zinc finger, RING-type,PWWP domain,Zinc finger, FYVE/PHD-type,SET</fullName>
    </submittedName>
</protein>
<dbReference type="InterPro" id="IPR006560">
    <property type="entry name" value="AWS_dom"/>
</dbReference>
<dbReference type="InterPro" id="IPR001841">
    <property type="entry name" value="Znf_RING"/>
</dbReference>